<evidence type="ECO:0000313" key="8">
    <source>
        <dbReference type="Proteomes" id="UP000194003"/>
    </source>
</evidence>
<dbReference type="InterPro" id="IPR020846">
    <property type="entry name" value="MFS_dom"/>
</dbReference>
<dbReference type="Proteomes" id="UP000194003">
    <property type="component" value="Unassembled WGS sequence"/>
</dbReference>
<dbReference type="NCBIfam" id="NF040986">
    <property type="entry name" value="MamH"/>
    <property type="match status" value="1"/>
</dbReference>
<feature type="transmembrane region" description="Helical" evidence="4">
    <location>
        <begin position="389"/>
        <end position="410"/>
    </location>
</feature>
<proteinExistence type="predicted"/>
<dbReference type="Pfam" id="PF07690">
    <property type="entry name" value="MFS_1"/>
    <property type="match status" value="1"/>
</dbReference>
<keyword evidence="2 4" id="KW-1133">Transmembrane helix</keyword>
<dbReference type="EMBL" id="LVJN01000004">
    <property type="protein sequence ID" value="OSM08639.1"/>
    <property type="molecule type" value="Genomic_DNA"/>
</dbReference>
<feature type="transmembrane region" description="Helical" evidence="4">
    <location>
        <begin position="14"/>
        <end position="33"/>
    </location>
</feature>
<accession>W0LN63</accession>
<dbReference type="PROSITE" id="PS50850">
    <property type="entry name" value="MFS"/>
    <property type="match status" value="1"/>
</dbReference>
<reference evidence="7 8" key="2">
    <citation type="journal article" date="2016" name="BMC Genomics">
        <title>Combined genomic and structural analyses of a cultured magnetotactic bacterium reveals its niche adaptation to a dynamic environment.</title>
        <authorList>
            <person name="Araujo A.C."/>
            <person name="Morillo V."/>
            <person name="Cypriano J."/>
            <person name="Teixeira L.C."/>
            <person name="Leao P."/>
            <person name="Lyra S."/>
            <person name="Almeida L.G."/>
            <person name="Bazylinski D.A."/>
            <person name="Vasconcellos A.T."/>
            <person name="Abreu F."/>
            <person name="Lins U."/>
        </authorList>
    </citation>
    <scope>NUCLEOTIDE SEQUENCE [LARGE SCALE GENOMIC DNA]</scope>
    <source>
        <strain evidence="7 8">IT-1</strain>
    </source>
</reference>
<feature type="transmembrane region" description="Helical" evidence="4">
    <location>
        <begin position="273"/>
        <end position="292"/>
    </location>
</feature>
<dbReference type="PANTHER" id="PTHR23524:SF1">
    <property type="entry name" value="MRH DOMAIN-CONTAINING PROTEIN-RELATED"/>
    <property type="match status" value="1"/>
</dbReference>
<evidence type="ECO:0000313" key="6">
    <source>
        <dbReference type="EMBL" id="AHG23892.1"/>
    </source>
</evidence>
<feature type="transmembrane region" description="Helical" evidence="4">
    <location>
        <begin position="301"/>
        <end position="319"/>
    </location>
</feature>
<feature type="transmembrane region" description="Helical" evidence="4">
    <location>
        <begin position="174"/>
        <end position="195"/>
    </location>
</feature>
<sequence>MSNRPLVQDRHRNTLYLVVALSMIFMTLVLATQPLFLRMVLDLERENAGFVNANIQVITEVMDLILVGYLGYLSDRYGRIPIMMYGFIVAGATALLTPFVGDLALWFGLDALLLYYVARTLMSLGTTAVWPQISTLTGDYTSVEERPKLLAKVGFMMAFGATLVYAILMQLPEYAGIKVVMLLPAFIALIGAWLTRNFLVETASRLEARKFPLRRVLDTVKRKPELRLSFLAAFSSRNDMVIIGLFLMTWFIYFGDLLTNVDHNMAAAKAGFVIGYIGVVVLLSIPVWGWLIETKGRVESVLLGLFLSGLGFIGFGFIINPMTWWSLLPATLVGLGQAGCLLAPQILALDHAEEEIRGSVMGAFNTAGCIGVIFFLQVGGLLFDWVSPTAPLLFTGVANILIMGYGLTLLPKSRRERQHESDDALEW</sequence>
<gene>
    <name evidence="6" type="primary">mamH</name>
    <name evidence="7" type="ORF">MAIT1_05506</name>
    <name evidence="6" type="ORF">MIIT1_05506</name>
</gene>
<dbReference type="RefSeq" id="WP_085440050.1">
    <property type="nucleotide sequence ID" value="NZ_LVJN01000004.1"/>
</dbReference>
<dbReference type="OrthoDB" id="9788328at2"/>
<keyword evidence="8" id="KW-1185">Reference proteome</keyword>
<organism evidence="6">
    <name type="scientific">Magnetofaba australis IT-1</name>
    <dbReference type="NCBI Taxonomy" id="1434232"/>
    <lineage>
        <taxon>Bacteria</taxon>
        <taxon>Pseudomonadati</taxon>
        <taxon>Pseudomonadota</taxon>
        <taxon>Magnetococcia</taxon>
        <taxon>Magnetococcales</taxon>
        <taxon>Magnetococcaceae</taxon>
        <taxon>Magnetofaba</taxon>
    </lineage>
</organism>
<evidence type="ECO:0000313" key="7">
    <source>
        <dbReference type="EMBL" id="OSM08639.1"/>
    </source>
</evidence>
<dbReference type="SUPFAM" id="SSF103473">
    <property type="entry name" value="MFS general substrate transporter"/>
    <property type="match status" value="1"/>
</dbReference>
<name>W0LN63_9PROT</name>
<feature type="transmembrane region" description="Helical" evidence="4">
    <location>
        <begin position="230"/>
        <end position="253"/>
    </location>
</feature>
<dbReference type="AlphaFoldDB" id="W0LN63"/>
<feature type="transmembrane region" description="Helical" evidence="4">
    <location>
        <begin position="84"/>
        <end position="107"/>
    </location>
</feature>
<feature type="transmembrane region" description="Helical" evidence="4">
    <location>
        <begin position="325"/>
        <end position="348"/>
    </location>
</feature>
<feature type="transmembrane region" description="Helical" evidence="4">
    <location>
        <begin position="53"/>
        <end position="72"/>
    </location>
</feature>
<evidence type="ECO:0000256" key="2">
    <source>
        <dbReference type="ARBA" id="ARBA00022989"/>
    </source>
</evidence>
<protein>
    <submittedName>
        <fullName evidence="6 7">MamH</fullName>
    </submittedName>
</protein>
<feature type="transmembrane region" description="Helical" evidence="4">
    <location>
        <begin position="360"/>
        <end position="383"/>
    </location>
</feature>
<dbReference type="InterPro" id="IPR036259">
    <property type="entry name" value="MFS_trans_sf"/>
</dbReference>
<evidence type="ECO:0000259" key="5">
    <source>
        <dbReference type="PROSITE" id="PS50850"/>
    </source>
</evidence>
<evidence type="ECO:0000256" key="3">
    <source>
        <dbReference type="ARBA" id="ARBA00023136"/>
    </source>
</evidence>
<dbReference type="EMBL" id="KF933436">
    <property type="protein sequence ID" value="AHG23892.1"/>
    <property type="molecule type" value="Genomic_DNA"/>
</dbReference>
<reference evidence="6" key="1">
    <citation type="journal article" date="2014" name="Front. Microbiol.">
        <title>Isolation, cultivation and genomic analysis of magnetosome biomineralization genes of a new genus of South-seeking magnetotactic cocci within the Alphaproteobacteria.</title>
        <authorList>
            <person name="Morillo V."/>
            <person name="Abreu F."/>
            <person name="Araujo A.C."/>
            <person name="de Almeida L.G."/>
            <person name="Enrich-Prast A."/>
            <person name="Farina M."/>
            <person name="de Vasconcelos A.T."/>
            <person name="Bazylinski D.A."/>
            <person name="Lins U."/>
        </authorList>
    </citation>
    <scope>NUCLEOTIDE SEQUENCE</scope>
    <source>
        <strain evidence="6">IT-1</strain>
    </source>
</reference>
<feature type="transmembrane region" description="Helical" evidence="4">
    <location>
        <begin position="149"/>
        <end position="168"/>
    </location>
</feature>
<dbReference type="InterPro" id="IPR011701">
    <property type="entry name" value="MFS"/>
</dbReference>
<keyword evidence="3 4" id="KW-0472">Membrane</keyword>
<dbReference type="Gene3D" id="1.20.1250.20">
    <property type="entry name" value="MFS general substrate transporter like domains"/>
    <property type="match status" value="1"/>
</dbReference>
<dbReference type="PANTHER" id="PTHR23524">
    <property type="entry name" value="TRANSPORTER, PUTATIVE (AFU_ORTHOLOGUE AFUA_8G04850)-RELATED"/>
    <property type="match status" value="1"/>
</dbReference>
<feature type="domain" description="Major facilitator superfamily (MFS) profile" evidence="5">
    <location>
        <begin position="15"/>
        <end position="414"/>
    </location>
</feature>
<dbReference type="GO" id="GO:0022857">
    <property type="term" value="F:transmembrane transporter activity"/>
    <property type="evidence" value="ECO:0007669"/>
    <property type="project" value="InterPro"/>
</dbReference>
<dbReference type="STRING" id="1434232.MAIT1_05506"/>
<evidence type="ECO:0000256" key="4">
    <source>
        <dbReference type="SAM" id="Phobius"/>
    </source>
</evidence>
<keyword evidence="1 4" id="KW-0812">Transmembrane</keyword>
<evidence type="ECO:0000256" key="1">
    <source>
        <dbReference type="ARBA" id="ARBA00022692"/>
    </source>
</evidence>